<evidence type="ECO:0000256" key="2">
    <source>
        <dbReference type="SAM" id="Phobius"/>
    </source>
</evidence>
<dbReference type="Proteomes" id="UP000515153">
    <property type="component" value="Chromosome I"/>
</dbReference>
<feature type="region of interest" description="Disordered" evidence="1">
    <location>
        <begin position="118"/>
        <end position="253"/>
    </location>
</feature>
<organism evidence="4 5">
    <name type="scientific">Pyricularia grisea</name>
    <name type="common">Crabgrass-specific blast fungus</name>
    <name type="synonym">Magnaporthe grisea</name>
    <dbReference type="NCBI Taxonomy" id="148305"/>
    <lineage>
        <taxon>Eukaryota</taxon>
        <taxon>Fungi</taxon>
        <taxon>Dikarya</taxon>
        <taxon>Ascomycota</taxon>
        <taxon>Pezizomycotina</taxon>
        <taxon>Sordariomycetes</taxon>
        <taxon>Sordariomycetidae</taxon>
        <taxon>Magnaporthales</taxon>
        <taxon>Pyriculariaceae</taxon>
        <taxon>Pyricularia</taxon>
    </lineage>
</organism>
<name>A0A6P8B6N7_PYRGI</name>
<keyword evidence="2" id="KW-0472">Membrane</keyword>
<sequence length="253" mass="26917">MISLRITSVAFMAAVIISGVDAYPIAQASDPNAGLAAPPTPDTGSSTPTVPATETATTGIVSPTLMPGTYLDTGSILAIVLGVLALFIITAISVVFAYRHTQTITKVALLKRRAKDKARIKASKHKTRRSVNSNNRPRNLRPVRDVEADLDAEDQPDAGRGRSRWSHSHEMANPPAAGSIVRPGVCITRDRQDSPTGLTDLREISPGASAHGENRNSRTVPIPRGTRSNSVSTTATSGNGFRNDRKLSHARRG</sequence>
<protein>
    <recommendedName>
        <fullName evidence="6">Transmembrane protein</fullName>
    </recommendedName>
</protein>
<feature type="compositionally biased region" description="Low complexity" evidence="1">
    <location>
        <begin position="42"/>
        <end position="56"/>
    </location>
</feature>
<dbReference type="RefSeq" id="XP_030982818.1">
    <property type="nucleotide sequence ID" value="XM_031125929.1"/>
</dbReference>
<feature type="region of interest" description="Disordered" evidence="1">
    <location>
        <begin position="33"/>
        <end position="56"/>
    </location>
</feature>
<evidence type="ECO:0000256" key="1">
    <source>
        <dbReference type="SAM" id="MobiDB-lite"/>
    </source>
</evidence>
<keyword evidence="4" id="KW-1185">Reference proteome</keyword>
<feature type="signal peptide" evidence="3">
    <location>
        <begin position="1"/>
        <end position="22"/>
    </location>
</feature>
<dbReference type="KEGG" id="pgri:PgNI_05899"/>
<keyword evidence="2" id="KW-0812">Transmembrane</keyword>
<feature type="compositionally biased region" description="Basic residues" evidence="1">
    <location>
        <begin position="118"/>
        <end position="129"/>
    </location>
</feature>
<evidence type="ECO:0008006" key="6">
    <source>
        <dbReference type="Google" id="ProtNLM"/>
    </source>
</evidence>
<keyword evidence="3" id="KW-0732">Signal</keyword>
<dbReference type="AlphaFoldDB" id="A0A6P8B6N7"/>
<proteinExistence type="predicted"/>
<gene>
    <name evidence="5" type="ORF">PgNI_05899</name>
</gene>
<dbReference type="GeneID" id="41960838"/>
<reference evidence="5" key="3">
    <citation type="submission" date="2025-08" db="UniProtKB">
        <authorList>
            <consortium name="RefSeq"/>
        </authorList>
    </citation>
    <scope>IDENTIFICATION</scope>
    <source>
        <strain evidence="5">NI907</strain>
    </source>
</reference>
<feature type="compositionally biased region" description="Polar residues" evidence="1">
    <location>
        <begin position="226"/>
        <end position="240"/>
    </location>
</feature>
<keyword evidence="2" id="KW-1133">Transmembrane helix</keyword>
<feature type="transmembrane region" description="Helical" evidence="2">
    <location>
        <begin position="76"/>
        <end position="98"/>
    </location>
</feature>
<evidence type="ECO:0000313" key="4">
    <source>
        <dbReference type="Proteomes" id="UP000515153"/>
    </source>
</evidence>
<reference evidence="4 5" key="1">
    <citation type="journal article" date="2019" name="Mol. Biol. Evol.">
        <title>Blast fungal genomes show frequent chromosomal changes, gene gains and losses, and effector gene turnover.</title>
        <authorList>
            <person name="Gomez Luciano L.B."/>
            <person name="Jason Tsai I."/>
            <person name="Chuma I."/>
            <person name="Tosa Y."/>
            <person name="Chen Y.H."/>
            <person name="Li J.Y."/>
            <person name="Li M.Y."/>
            <person name="Jade Lu M.Y."/>
            <person name="Nakayashiki H."/>
            <person name="Li W.H."/>
        </authorList>
    </citation>
    <scope>NUCLEOTIDE SEQUENCE [LARGE SCALE GENOMIC DNA]</scope>
    <source>
        <strain evidence="4 5">NI907</strain>
    </source>
</reference>
<reference evidence="5" key="2">
    <citation type="submission" date="2019-10" db="EMBL/GenBank/DDBJ databases">
        <authorList>
            <consortium name="NCBI Genome Project"/>
        </authorList>
    </citation>
    <scope>NUCLEOTIDE SEQUENCE</scope>
    <source>
        <strain evidence="5">NI907</strain>
    </source>
</reference>
<feature type="chain" id="PRO_5027997985" description="Transmembrane protein" evidence="3">
    <location>
        <begin position="23"/>
        <end position="253"/>
    </location>
</feature>
<evidence type="ECO:0000256" key="3">
    <source>
        <dbReference type="SAM" id="SignalP"/>
    </source>
</evidence>
<accession>A0A6P8B6N7</accession>
<evidence type="ECO:0000313" key="5">
    <source>
        <dbReference type="RefSeq" id="XP_030982818.1"/>
    </source>
</evidence>